<dbReference type="EMBL" id="QKYN01000122">
    <property type="protein sequence ID" value="RAG82130.1"/>
    <property type="molecule type" value="Genomic_DNA"/>
</dbReference>
<sequence length="85" mass="9083">MQHVEDTLGATEQDGRADATPGARDLLLQAAVTYAEDRHWEVSPGAWLLEDDGPPRCSCGDLGCPMPGAHPATRDWQRRASSGPG</sequence>
<feature type="non-terminal residue" evidence="2">
    <location>
        <position position="85"/>
    </location>
</feature>
<evidence type="ECO:0000256" key="1">
    <source>
        <dbReference type="SAM" id="MobiDB-lite"/>
    </source>
</evidence>
<evidence type="ECO:0000313" key="3">
    <source>
        <dbReference type="Proteomes" id="UP000248889"/>
    </source>
</evidence>
<gene>
    <name evidence="2" type="ORF">DN069_29030</name>
</gene>
<reference evidence="2 3" key="1">
    <citation type="submission" date="2018-06" db="EMBL/GenBank/DDBJ databases">
        <title>Streptacidiphilus pinicola sp. nov., isolated from pine grove soil.</title>
        <authorList>
            <person name="Roh S.G."/>
            <person name="Park S."/>
            <person name="Kim M.-K."/>
            <person name="Yun B.-R."/>
            <person name="Park J."/>
            <person name="Kim M.J."/>
            <person name="Kim Y.S."/>
            <person name="Kim S.B."/>
        </authorList>
    </citation>
    <scope>NUCLEOTIDE SEQUENCE [LARGE SCALE GENOMIC DNA]</scope>
    <source>
        <strain evidence="2 3">MMS16-CNU450</strain>
    </source>
</reference>
<organism evidence="2 3">
    <name type="scientific">Streptacidiphilus pinicola</name>
    <dbReference type="NCBI Taxonomy" id="2219663"/>
    <lineage>
        <taxon>Bacteria</taxon>
        <taxon>Bacillati</taxon>
        <taxon>Actinomycetota</taxon>
        <taxon>Actinomycetes</taxon>
        <taxon>Kitasatosporales</taxon>
        <taxon>Streptomycetaceae</taxon>
        <taxon>Streptacidiphilus</taxon>
    </lineage>
</organism>
<keyword evidence="3" id="KW-1185">Reference proteome</keyword>
<dbReference type="AlphaFoldDB" id="A0A2X0K4B3"/>
<proteinExistence type="predicted"/>
<evidence type="ECO:0000313" key="2">
    <source>
        <dbReference type="EMBL" id="RAG82130.1"/>
    </source>
</evidence>
<name>A0A2X0K4B3_9ACTN</name>
<accession>A0A2X0K4B3</accession>
<protein>
    <submittedName>
        <fullName evidence="2">DNA primase</fullName>
    </submittedName>
</protein>
<comment type="caution">
    <text evidence="2">The sequence shown here is derived from an EMBL/GenBank/DDBJ whole genome shotgun (WGS) entry which is preliminary data.</text>
</comment>
<dbReference type="Proteomes" id="UP000248889">
    <property type="component" value="Unassembled WGS sequence"/>
</dbReference>
<feature type="region of interest" description="Disordered" evidence="1">
    <location>
        <begin position="1"/>
        <end position="21"/>
    </location>
</feature>